<dbReference type="Proteomes" id="UP000323164">
    <property type="component" value="Unassembled WGS sequence"/>
</dbReference>
<reference evidence="2 3" key="1">
    <citation type="submission" date="2019-08" db="EMBL/GenBank/DDBJ databases">
        <title>Draft genome sequence of Lysobacter sp. UKS-15.</title>
        <authorList>
            <person name="Im W.-T."/>
        </authorList>
    </citation>
    <scope>NUCLEOTIDE SEQUENCE [LARGE SCALE GENOMIC DNA]</scope>
    <source>
        <strain evidence="2 3">UKS-15</strain>
    </source>
</reference>
<accession>A0A5D8YQ40</accession>
<dbReference type="EMBL" id="VTRV01000184">
    <property type="protein sequence ID" value="TZF84386.1"/>
    <property type="molecule type" value="Genomic_DNA"/>
</dbReference>
<proteinExistence type="predicted"/>
<evidence type="ECO:0000313" key="2">
    <source>
        <dbReference type="EMBL" id="TZF84386.1"/>
    </source>
</evidence>
<protein>
    <submittedName>
        <fullName evidence="2">Exodeoxyribonuclease V beta subunit</fullName>
    </submittedName>
</protein>
<keyword evidence="3" id="KW-1185">Reference proteome</keyword>
<feature type="domain" description="PD-(D/E)XK endonuclease-like" evidence="1">
    <location>
        <begin position="16"/>
        <end position="200"/>
    </location>
</feature>
<dbReference type="Pfam" id="PF12705">
    <property type="entry name" value="PDDEXK_1"/>
    <property type="match status" value="1"/>
</dbReference>
<dbReference type="CDD" id="cd22352">
    <property type="entry name" value="RecB_C-like"/>
    <property type="match status" value="1"/>
</dbReference>
<feature type="non-terminal residue" evidence="2">
    <location>
        <position position="1"/>
    </location>
</feature>
<dbReference type="AlphaFoldDB" id="A0A5D8YQ40"/>
<name>A0A5D8YQ40_9GAMM</name>
<evidence type="ECO:0000313" key="3">
    <source>
        <dbReference type="Proteomes" id="UP000323164"/>
    </source>
</evidence>
<comment type="caution">
    <text evidence="2">The sequence shown here is derived from an EMBL/GenBank/DDBJ whole genome shotgun (WGS) entry which is preliminary data.</text>
</comment>
<dbReference type="Gene3D" id="3.90.320.10">
    <property type="match status" value="1"/>
</dbReference>
<organism evidence="2 3">
    <name type="scientific">Cognatilysobacter lacus</name>
    <dbReference type="NCBI Taxonomy" id="1643323"/>
    <lineage>
        <taxon>Bacteria</taxon>
        <taxon>Pseudomonadati</taxon>
        <taxon>Pseudomonadota</taxon>
        <taxon>Gammaproteobacteria</taxon>
        <taxon>Lysobacterales</taxon>
        <taxon>Lysobacteraceae</taxon>
        <taxon>Cognatilysobacter</taxon>
    </lineage>
</organism>
<dbReference type="InterPro" id="IPR011604">
    <property type="entry name" value="PDDEXK-like_dom_sf"/>
</dbReference>
<dbReference type="SUPFAM" id="SSF52980">
    <property type="entry name" value="Restriction endonuclease-like"/>
    <property type="match status" value="1"/>
</dbReference>
<dbReference type="InterPro" id="IPR011335">
    <property type="entry name" value="Restrct_endonuc-II-like"/>
</dbReference>
<evidence type="ECO:0000259" key="1">
    <source>
        <dbReference type="Pfam" id="PF12705"/>
    </source>
</evidence>
<sequence>RDFGAAMRDAAADDVRFSGTRFGDVVHGAFETVDFAAWNGWRDGPPPVGQQAALIEAFRAQGYVQAEIDDGLPLLASLVGHTLTAAMPEGARLCDVPASSRRAEMEFHFALARVDVDALLATVQAHGLLTGREGFGSRRVLDGLMTGKIDLVYAHAGRYHVLDYKTNRLPDYEPATLQRAMHEGEYTLQAAIYSLALHRWLRFRLGDAYDYARDFGGVRYVFCRGVDARRAASPGIHAARLPVQLVDALDRLFGGDA</sequence>
<dbReference type="InterPro" id="IPR038726">
    <property type="entry name" value="PDDEXK_AddAB-type"/>
</dbReference>
<gene>
    <name evidence="2" type="ORF">FW784_12685</name>
</gene>
<dbReference type="RefSeq" id="WP_187770807.1">
    <property type="nucleotide sequence ID" value="NZ_VTRV01000184.1"/>
</dbReference>